<feature type="domain" description="Zorya protein ZorC EH" evidence="1">
    <location>
        <begin position="36"/>
        <end position="450"/>
    </location>
</feature>
<dbReference type="Pfam" id="PF15611">
    <property type="entry name" value="EH_Signature"/>
    <property type="match status" value="1"/>
</dbReference>
<sequence>MSLRQSLAQWRFEARPLRQQSLTADYDLARGSQMASLDKRPREDLSVVAARFLAAIESGRKPAVRDWNRAAWCLWTTMPAIAEDSTGLGAVLERVTGSRRPRPYRQLASVYLAEFAPDRPQLDRIAKSLRNGAEAAGEPWRKLQGRLGVFDGAQAAGRVARVALQSGTSVAAVLRDTGAATLDARAGFVEAGYRAGLQEIASQRPTGAKAWIDRVRTFALDDGGQLAFPQHRAEVARALVMPLASQGLSEADTGLLCGVVLDLFGDPRIRRGDWIGMDDIAAVVKRWLVKASLRQFLDVVDKILEEEQEETQQRQWRYRRAFWYSVYNAGLIDDAYVAFESHGVDIAERAFKDSPFGRLKRGDGQLLRGHSVLLMRIGRSLVADWSHTGTCNIWDDLNASDAPNLHKKEYFANDVRKDRIGNSRKIDLEMNGVYSHDSTINYSWQKRVAEHLFRITGVRIPPEDYKV</sequence>
<name>A0A0P6W287_9HYPH</name>
<reference evidence="2 3" key="1">
    <citation type="submission" date="2015-09" db="EMBL/GenBank/DDBJ databases">
        <authorList>
            <person name="Jackson K.R."/>
            <person name="Lunt B.L."/>
            <person name="Fisher J.N.B."/>
            <person name="Gardner A.V."/>
            <person name="Bailey M.E."/>
            <person name="Deus L.M."/>
            <person name="Earl A.S."/>
            <person name="Gibby P.D."/>
            <person name="Hartmann K.A."/>
            <person name="Liu J.E."/>
            <person name="Manci A.M."/>
            <person name="Nielsen D.A."/>
            <person name="Solomon M.B."/>
            <person name="Breakwell D.P."/>
            <person name="Burnett S.H."/>
            <person name="Grose J.H."/>
        </authorList>
    </citation>
    <scope>NUCLEOTIDE SEQUENCE [LARGE SCALE GENOMIC DNA]</scope>
    <source>
        <strain evidence="2 3">16</strain>
    </source>
</reference>
<comment type="caution">
    <text evidence="2">The sequence shown here is derived from an EMBL/GenBank/DDBJ whole genome shotgun (WGS) entry which is preliminary data.</text>
</comment>
<dbReference type="EMBL" id="LJYW01000001">
    <property type="protein sequence ID" value="KPL51799.1"/>
    <property type="molecule type" value="Genomic_DNA"/>
</dbReference>
<dbReference type="AlphaFoldDB" id="A0A0P6W287"/>
<proteinExistence type="predicted"/>
<protein>
    <recommendedName>
        <fullName evidence="1">Zorya protein ZorC EH domain-containing protein</fullName>
    </recommendedName>
</protein>
<dbReference type="InterPro" id="IPR028943">
    <property type="entry name" value="ZorC_EH_Signature_dom"/>
</dbReference>
<evidence type="ECO:0000313" key="3">
    <source>
        <dbReference type="Proteomes" id="UP000048984"/>
    </source>
</evidence>
<gene>
    <name evidence="2" type="ORF">ABB55_05775</name>
</gene>
<reference evidence="2 3" key="2">
    <citation type="submission" date="2015-10" db="EMBL/GenBank/DDBJ databases">
        <title>Draft Genome Sequence of Prosthecomicrobium hirschii ATCC 27832.</title>
        <authorList>
            <person name="Daniel J."/>
            <person name="Givan S.A."/>
            <person name="Brun Y.V."/>
            <person name="Brown P.J."/>
        </authorList>
    </citation>
    <scope>NUCLEOTIDE SEQUENCE [LARGE SCALE GENOMIC DNA]</scope>
    <source>
        <strain evidence="2 3">16</strain>
    </source>
</reference>
<evidence type="ECO:0000259" key="1">
    <source>
        <dbReference type="Pfam" id="PF15611"/>
    </source>
</evidence>
<keyword evidence="3" id="KW-1185">Reference proteome</keyword>
<dbReference type="RefSeq" id="WP_054357962.1">
    <property type="nucleotide sequence ID" value="NZ_LJYW01000001.1"/>
</dbReference>
<dbReference type="Proteomes" id="UP000048984">
    <property type="component" value="Unassembled WGS sequence"/>
</dbReference>
<evidence type="ECO:0000313" key="2">
    <source>
        <dbReference type="EMBL" id="KPL51799.1"/>
    </source>
</evidence>
<dbReference type="STRING" id="665126.ABB55_05775"/>
<accession>A0A0P6W287</accession>
<organism evidence="2 3">
    <name type="scientific">Prosthecodimorpha hirschii</name>
    <dbReference type="NCBI Taxonomy" id="665126"/>
    <lineage>
        <taxon>Bacteria</taxon>
        <taxon>Pseudomonadati</taxon>
        <taxon>Pseudomonadota</taxon>
        <taxon>Alphaproteobacteria</taxon>
        <taxon>Hyphomicrobiales</taxon>
        <taxon>Ancalomicrobiaceae</taxon>
        <taxon>Prosthecodimorpha</taxon>
    </lineage>
</organism>